<evidence type="ECO:0000313" key="1">
    <source>
        <dbReference type="EMBL" id="KAJ8132988.1"/>
    </source>
</evidence>
<keyword evidence="2" id="KW-1185">Reference proteome</keyword>
<name>A0ACC2K0F2_9PEZI</name>
<dbReference type="EMBL" id="JAPUUL010000058">
    <property type="protein sequence ID" value="KAJ8132988.1"/>
    <property type="molecule type" value="Genomic_DNA"/>
</dbReference>
<accession>A0ACC2K0F2</accession>
<gene>
    <name evidence="1" type="ORF">O1611_g636</name>
</gene>
<evidence type="ECO:0000313" key="2">
    <source>
        <dbReference type="Proteomes" id="UP001153332"/>
    </source>
</evidence>
<protein>
    <submittedName>
        <fullName evidence="1">Uncharacterized protein</fullName>
    </submittedName>
</protein>
<organism evidence="1 2">
    <name type="scientific">Lasiodiplodia mahajangana</name>
    <dbReference type="NCBI Taxonomy" id="1108764"/>
    <lineage>
        <taxon>Eukaryota</taxon>
        <taxon>Fungi</taxon>
        <taxon>Dikarya</taxon>
        <taxon>Ascomycota</taxon>
        <taxon>Pezizomycotina</taxon>
        <taxon>Dothideomycetes</taxon>
        <taxon>Dothideomycetes incertae sedis</taxon>
        <taxon>Botryosphaeriales</taxon>
        <taxon>Botryosphaeriaceae</taxon>
        <taxon>Lasiodiplodia</taxon>
    </lineage>
</organism>
<sequence>MSFYAREYYTSSSESSDSHDDIEEGVEHAINIPIADTDPIITDGGPIITNGEPVTDAQAATYPDLIEEADPEPITDIGMWSELSKYITAFTPARLEDLEIEREVRIQLKCEICMDKSIRLPSWVGGLPNYNKHNSETLCVLPCGHFFGRRCMQKWTSLQEHQDAPPVCPKCRYQLIHPKCKHHIKLKMVHTSQLSAINPRSITKLVPLTRVHELNPDNPENEFVDVSLWDPVEGDSKHNFGVTDECYYCEKERMIREWERERELEQGEIPKWWF</sequence>
<dbReference type="Proteomes" id="UP001153332">
    <property type="component" value="Unassembled WGS sequence"/>
</dbReference>
<comment type="caution">
    <text evidence="1">The sequence shown here is derived from an EMBL/GenBank/DDBJ whole genome shotgun (WGS) entry which is preliminary data.</text>
</comment>
<reference evidence="1" key="1">
    <citation type="submission" date="2022-12" db="EMBL/GenBank/DDBJ databases">
        <title>Genome Sequence of Lasiodiplodia mahajangana.</title>
        <authorList>
            <person name="Buettner E."/>
        </authorList>
    </citation>
    <scope>NUCLEOTIDE SEQUENCE</scope>
    <source>
        <strain evidence="1">VT137</strain>
    </source>
</reference>
<proteinExistence type="predicted"/>